<dbReference type="InterPro" id="IPR050180">
    <property type="entry name" value="RNR_Ribonuclease"/>
</dbReference>
<dbReference type="Pfam" id="PF23163">
    <property type="entry name" value="CSD_RNase_II"/>
    <property type="match status" value="1"/>
</dbReference>
<dbReference type="InterPro" id="IPR001900">
    <property type="entry name" value="RNase_II/R"/>
</dbReference>
<proteinExistence type="predicted"/>
<dbReference type="InterPro" id="IPR056404">
    <property type="entry name" value="HTH_RNase_II"/>
</dbReference>
<organism evidence="3 4">
    <name type="scientific">Camellia sinensis</name>
    <name type="common">Tea plant</name>
    <name type="synonym">Thea sinensis</name>
    <dbReference type="NCBI Taxonomy" id="4442"/>
    <lineage>
        <taxon>Eukaryota</taxon>
        <taxon>Viridiplantae</taxon>
        <taxon>Streptophyta</taxon>
        <taxon>Embryophyta</taxon>
        <taxon>Tracheophyta</taxon>
        <taxon>Spermatophyta</taxon>
        <taxon>Magnoliopsida</taxon>
        <taxon>eudicotyledons</taxon>
        <taxon>Gunneridae</taxon>
        <taxon>Pentapetalae</taxon>
        <taxon>asterids</taxon>
        <taxon>Ericales</taxon>
        <taxon>Theaceae</taxon>
        <taxon>Camellia</taxon>
    </lineage>
</organism>
<evidence type="ECO:0000259" key="2">
    <source>
        <dbReference type="SMART" id="SM00955"/>
    </source>
</evidence>
<evidence type="ECO:0000313" key="3">
    <source>
        <dbReference type="EMBL" id="KAF5940839.1"/>
    </source>
</evidence>
<gene>
    <name evidence="3" type="ORF">HYC85_022006</name>
</gene>
<dbReference type="Pfam" id="PF23161">
    <property type="entry name" value="HTH_RNase_II"/>
    <property type="match status" value="1"/>
</dbReference>
<evidence type="ECO:0000256" key="1">
    <source>
        <dbReference type="SAM" id="MobiDB-lite"/>
    </source>
</evidence>
<dbReference type="Pfam" id="PF25255">
    <property type="entry name" value="WHD_RNase_II"/>
    <property type="match status" value="1"/>
</dbReference>
<dbReference type="GO" id="GO:0000932">
    <property type="term" value="C:P-body"/>
    <property type="evidence" value="ECO:0007669"/>
    <property type="project" value="TreeGrafter"/>
</dbReference>
<dbReference type="AlphaFoldDB" id="A0A7J7GJ47"/>
<accession>A0A7J7GJ47</accession>
<feature type="domain" description="RNB" evidence="2">
    <location>
        <begin position="496"/>
        <end position="792"/>
    </location>
</feature>
<dbReference type="GO" id="GO:0006402">
    <property type="term" value="P:mRNA catabolic process"/>
    <property type="evidence" value="ECO:0007669"/>
    <property type="project" value="TreeGrafter"/>
</dbReference>
<dbReference type="InterPro" id="IPR012340">
    <property type="entry name" value="NA-bd_OB-fold"/>
</dbReference>
<comment type="caution">
    <text evidence="3">The sequence shown here is derived from an EMBL/GenBank/DDBJ whole genome shotgun (WGS) entry which is preliminary data.</text>
</comment>
<reference evidence="4" key="1">
    <citation type="journal article" date="2020" name="Nat. Commun.">
        <title>Genome assembly of wild tea tree DASZ reveals pedigree and selection history of tea varieties.</title>
        <authorList>
            <person name="Zhang W."/>
            <person name="Zhang Y."/>
            <person name="Qiu H."/>
            <person name="Guo Y."/>
            <person name="Wan H."/>
            <person name="Zhang X."/>
            <person name="Scossa F."/>
            <person name="Alseekh S."/>
            <person name="Zhang Q."/>
            <person name="Wang P."/>
            <person name="Xu L."/>
            <person name="Schmidt M.H."/>
            <person name="Jia X."/>
            <person name="Li D."/>
            <person name="Zhu A."/>
            <person name="Guo F."/>
            <person name="Chen W."/>
            <person name="Ni D."/>
            <person name="Usadel B."/>
            <person name="Fernie A.R."/>
            <person name="Wen W."/>
        </authorList>
    </citation>
    <scope>NUCLEOTIDE SEQUENCE [LARGE SCALE GENOMIC DNA]</scope>
    <source>
        <strain evidence="4">cv. G240</strain>
    </source>
</reference>
<dbReference type="InterPro" id="IPR056403">
    <property type="entry name" value="RNase_II_barrel"/>
</dbReference>
<dbReference type="EMBL" id="JACBKZ010000010">
    <property type="protein sequence ID" value="KAF5940839.1"/>
    <property type="molecule type" value="Genomic_DNA"/>
</dbReference>
<protein>
    <recommendedName>
        <fullName evidence="2">RNB domain-containing protein</fullName>
    </recommendedName>
</protein>
<keyword evidence="4" id="KW-1185">Reference proteome</keyword>
<dbReference type="PANTHER" id="PTHR23355">
    <property type="entry name" value="RIBONUCLEASE"/>
    <property type="match status" value="1"/>
</dbReference>
<feature type="region of interest" description="Disordered" evidence="1">
    <location>
        <begin position="274"/>
        <end position="309"/>
    </location>
</feature>
<dbReference type="InterPro" id="IPR057324">
    <property type="entry name" value="WH_RNase_II"/>
</dbReference>
<dbReference type="SMART" id="SM00955">
    <property type="entry name" value="RNB"/>
    <property type="match status" value="1"/>
</dbReference>
<sequence length="887" mass="99137">MSSATLDLWLSHMNMAVRAMNTCSIVRSASSPPLAAFRCRLHQFRALQFRRHPNLGFQFSIFRPHRHNLMLGHGRSYSVQSLVDSVMEELDALRKRKRVRATSKIGLTSSGELLEDKLEKRALQKGFLLEFKKDSERVLLAVAQKPDGKKNWMVSDQNGVTTSIKPQQITFIVPGVKNFNHMDISDFIQKAQNNLDPSLLEFAWVELLEKNKSVTVEELAEMIFGSAEPLESYCAHLLLSKDEIYFAVLETKGYFSVYGPRPAMQTMDHRMSTTTTGEVSTAKEAGPSTRKSDGSVARPGSKLSEMSGSLNTVSGGAKQMASVVSTLGLQLVVRYELIRDAPESRYPLEADGCNFRAEVEELLRRKLAKEVAEKEFQEFVQLLKSAKSMPSHAKPPKSSWEVKEKIRHRIKSLEAYAIDMCENDDQKKTAGMIMKAMGLTKTSTSALNLLIDVGYFAVHVNLDLLKFNIRTDHSDEIMSAAESLLLESTDPDEVDRIDLTDLKVYAIDVDEADELDDALSATRLQDGRIKVWIHVADAASLVQPGSIIDREAMKRGTSVFLPTATYPMFPEKLAMDGMSLKQGKLCKAVTVSVVLHSDGSIAEYTVVNSVIKPTYMLTYESASELLYLNLEEEAELRILSEAAALRLQWRRQQGAIDTTTIETRIKVINLDNPEPSINLYVENQAEPAMRLVTEMMILCGEAVATYGSSNSIPLPFRGQPQSNIDVSAFTHLPEGPVRSSAIVKIMRAAEMDFRNPIRHGVLGLPGYVQFTSPIRRYMDLLAHYQVKAFLRGDSPPFSAGQLEGMASLINTELRRVCNCSLRYWIIEYLRRQTKGTRFRALILRFIKDRIAALLLVEVGIQASACVSVGVQIGDEVEVQVEEAHPRD</sequence>
<dbReference type="PANTHER" id="PTHR23355:SF42">
    <property type="entry name" value="RIBONUCLEASE II, CHLOROPLASTIC_MITOCHONDRIAL"/>
    <property type="match status" value="1"/>
</dbReference>
<evidence type="ECO:0000313" key="4">
    <source>
        <dbReference type="Proteomes" id="UP000593564"/>
    </source>
</evidence>
<dbReference type="Proteomes" id="UP000593564">
    <property type="component" value="Unassembled WGS sequence"/>
</dbReference>
<name>A0A7J7GJ47_CAMSI</name>
<dbReference type="Pfam" id="PF00773">
    <property type="entry name" value="RNB"/>
    <property type="match status" value="1"/>
</dbReference>
<dbReference type="GO" id="GO:0003723">
    <property type="term" value="F:RNA binding"/>
    <property type="evidence" value="ECO:0007669"/>
    <property type="project" value="InterPro"/>
</dbReference>
<dbReference type="GO" id="GO:0000175">
    <property type="term" value="F:3'-5'-RNA exonuclease activity"/>
    <property type="evidence" value="ECO:0007669"/>
    <property type="project" value="TreeGrafter"/>
</dbReference>
<reference evidence="3 4" key="2">
    <citation type="submission" date="2020-07" db="EMBL/GenBank/DDBJ databases">
        <title>Genome assembly of wild tea tree DASZ reveals pedigree and selection history of tea varieties.</title>
        <authorList>
            <person name="Zhang W."/>
        </authorList>
    </citation>
    <scope>NUCLEOTIDE SEQUENCE [LARGE SCALE GENOMIC DNA]</scope>
    <source>
        <strain evidence="4">cv. G240</strain>
        <tissue evidence="3">Leaf</tissue>
    </source>
</reference>
<dbReference type="SUPFAM" id="SSF50249">
    <property type="entry name" value="Nucleic acid-binding proteins"/>
    <property type="match status" value="1"/>
</dbReference>